<dbReference type="PROSITE" id="PS51782">
    <property type="entry name" value="LYSM"/>
    <property type="match status" value="1"/>
</dbReference>
<evidence type="ECO:0000256" key="1">
    <source>
        <dbReference type="SAM" id="MobiDB-lite"/>
    </source>
</evidence>
<feature type="compositionally biased region" description="Low complexity" evidence="1">
    <location>
        <begin position="14"/>
        <end position="23"/>
    </location>
</feature>
<dbReference type="SUPFAM" id="SSF54106">
    <property type="entry name" value="LysM domain"/>
    <property type="match status" value="1"/>
</dbReference>
<sequence>RSGGSNGSGGAQGVQGPSGVSGATPGSLQGRINEAMGFFESQGWTRAQAAGIVGNLQAESGVDPNRAQNGGGPGYGLAQWEAPRQADFKAWAGKDIHQSTFREQLEFIQHELTTSERGAGNALKGATTASEAAQIVCNKYERPGIPHMETRIANANAIFNNATPTKPGADTPGKPNGGGDTPTPNPSTPGGGGNYTVRSGDTLSGIAERNGVSLSSLIAANPQIKNPNLIYPGQTVHLPGGASGANGGGGSHTV</sequence>
<feature type="region of interest" description="Disordered" evidence="1">
    <location>
        <begin position="1"/>
        <end position="28"/>
    </location>
</feature>
<name>A0ABV9QZY2_9GAMM</name>
<feature type="non-terminal residue" evidence="3">
    <location>
        <position position="254"/>
    </location>
</feature>
<dbReference type="Gene3D" id="1.10.530.10">
    <property type="match status" value="1"/>
</dbReference>
<dbReference type="InterPro" id="IPR018392">
    <property type="entry name" value="LysM"/>
</dbReference>
<dbReference type="RefSeq" id="WP_380023016.1">
    <property type="nucleotide sequence ID" value="NZ_JBHSHD010000020.1"/>
</dbReference>
<reference evidence="4" key="1">
    <citation type="journal article" date="2019" name="Int. J. Syst. Evol. Microbiol.">
        <title>The Global Catalogue of Microorganisms (GCM) 10K type strain sequencing project: providing services to taxonomists for standard genome sequencing and annotation.</title>
        <authorList>
            <consortium name="The Broad Institute Genomics Platform"/>
            <consortium name="The Broad Institute Genome Sequencing Center for Infectious Disease"/>
            <person name="Wu L."/>
            <person name="Ma J."/>
        </authorList>
    </citation>
    <scope>NUCLEOTIDE SEQUENCE [LARGE SCALE GENOMIC DNA]</scope>
    <source>
        <strain evidence="4">CCUG 30340</strain>
    </source>
</reference>
<evidence type="ECO:0000313" key="3">
    <source>
        <dbReference type="EMBL" id="MFC4822630.1"/>
    </source>
</evidence>
<feature type="domain" description="LysM" evidence="2">
    <location>
        <begin position="193"/>
        <end position="238"/>
    </location>
</feature>
<dbReference type="InterPro" id="IPR036779">
    <property type="entry name" value="LysM_dom_sf"/>
</dbReference>
<comment type="caution">
    <text evidence="3">The sequence shown here is derived from an EMBL/GenBank/DDBJ whole genome shotgun (WGS) entry which is preliminary data.</text>
</comment>
<feature type="region of interest" description="Disordered" evidence="1">
    <location>
        <begin position="160"/>
        <end position="201"/>
    </location>
</feature>
<dbReference type="EMBL" id="JBHSHD010000020">
    <property type="protein sequence ID" value="MFC4822630.1"/>
    <property type="molecule type" value="Genomic_DNA"/>
</dbReference>
<evidence type="ECO:0000259" key="2">
    <source>
        <dbReference type="PROSITE" id="PS51782"/>
    </source>
</evidence>
<protein>
    <submittedName>
        <fullName evidence="3">Phage tail tip lysozyme</fullName>
    </submittedName>
</protein>
<gene>
    <name evidence="3" type="ORF">ACFO6Q_20090</name>
</gene>
<dbReference type="CDD" id="cd00118">
    <property type="entry name" value="LysM"/>
    <property type="match status" value="1"/>
</dbReference>
<feature type="compositionally biased region" description="Gly residues" evidence="1">
    <location>
        <begin position="1"/>
        <end position="13"/>
    </location>
</feature>
<keyword evidence="4" id="KW-1185">Reference proteome</keyword>
<dbReference type="PANTHER" id="PTHR33734:SF22">
    <property type="entry name" value="MEMBRANE-BOUND LYTIC MUREIN TRANSGLYCOSYLASE D"/>
    <property type="match status" value="1"/>
</dbReference>
<dbReference type="Pfam" id="PF01476">
    <property type="entry name" value="LysM"/>
    <property type="match status" value="1"/>
</dbReference>
<dbReference type="PANTHER" id="PTHR33734">
    <property type="entry name" value="LYSM DOMAIN-CONTAINING GPI-ANCHORED PROTEIN 2"/>
    <property type="match status" value="1"/>
</dbReference>
<organism evidence="3 4">
    <name type="scientific">Dokdonella ginsengisoli</name>
    <dbReference type="NCBI Taxonomy" id="363846"/>
    <lineage>
        <taxon>Bacteria</taxon>
        <taxon>Pseudomonadati</taxon>
        <taxon>Pseudomonadota</taxon>
        <taxon>Gammaproteobacteria</taxon>
        <taxon>Lysobacterales</taxon>
        <taxon>Rhodanobacteraceae</taxon>
        <taxon>Dokdonella</taxon>
    </lineage>
</organism>
<feature type="non-terminal residue" evidence="3">
    <location>
        <position position="1"/>
    </location>
</feature>
<dbReference type="Gene3D" id="3.10.350.10">
    <property type="entry name" value="LysM domain"/>
    <property type="match status" value="1"/>
</dbReference>
<dbReference type="SMART" id="SM00257">
    <property type="entry name" value="LysM"/>
    <property type="match status" value="1"/>
</dbReference>
<accession>A0ABV9QZY2</accession>
<dbReference type="Pfam" id="PF18013">
    <property type="entry name" value="Phage_lysozyme2"/>
    <property type="match status" value="1"/>
</dbReference>
<dbReference type="InterPro" id="IPR041219">
    <property type="entry name" value="Phage_lysozyme2"/>
</dbReference>
<proteinExistence type="predicted"/>
<evidence type="ECO:0000313" key="4">
    <source>
        <dbReference type="Proteomes" id="UP001595886"/>
    </source>
</evidence>
<dbReference type="Proteomes" id="UP001595886">
    <property type="component" value="Unassembled WGS sequence"/>
</dbReference>